<name>A0AAV4UFL4_CAEEX</name>
<reference evidence="1 2" key="1">
    <citation type="submission" date="2021-06" db="EMBL/GenBank/DDBJ databases">
        <title>Caerostris extrusa draft genome.</title>
        <authorList>
            <person name="Kono N."/>
            <person name="Arakawa K."/>
        </authorList>
    </citation>
    <scope>NUCLEOTIDE SEQUENCE [LARGE SCALE GENOMIC DNA]</scope>
</reference>
<dbReference type="EMBL" id="BPLR01012784">
    <property type="protein sequence ID" value="GIY56598.1"/>
    <property type="molecule type" value="Genomic_DNA"/>
</dbReference>
<keyword evidence="2" id="KW-1185">Reference proteome</keyword>
<sequence>MKDCHNKEKVENPRCINCNELGHATAWKGCSKYPQVKNTTKENSTRTQTTLTFNKVNENFLSLALSPNIIKMLLKRNYSIDHLFNQLQTANNRADKLYLLLNGSANQPSVNNLT</sequence>
<evidence type="ECO:0000313" key="1">
    <source>
        <dbReference type="EMBL" id="GIY56598.1"/>
    </source>
</evidence>
<accession>A0AAV4UFL4</accession>
<protein>
    <submittedName>
        <fullName evidence="1">Uncharacterized protein</fullName>
    </submittedName>
</protein>
<gene>
    <name evidence="1" type="ORF">CEXT_100561</name>
</gene>
<dbReference type="AlphaFoldDB" id="A0AAV4UFL4"/>
<comment type="caution">
    <text evidence="1">The sequence shown here is derived from an EMBL/GenBank/DDBJ whole genome shotgun (WGS) entry which is preliminary data.</text>
</comment>
<organism evidence="1 2">
    <name type="scientific">Caerostris extrusa</name>
    <name type="common">Bark spider</name>
    <name type="synonym">Caerostris bankana</name>
    <dbReference type="NCBI Taxonomy" id="172846"/>
    <lineage>
        <taxon>Eukaryota</taxon>
        <taxon>Metazoa</taxon>
        <taxon>Ecdysozoa</taxon>
        <taxon>Arthropoda</taxon>
        <taxon>Chelicerata</taxon>
        <taxon>Arachnida</taxon>
        <taxon>Araneae</taxon>
        <taxon>Araneomorphae</taxon>
        <taxon>Entelegynae</taxon>
        <taxon>Araneoidea</taxon>
        <taxon>Araneidae</taxon>
        <taxon>Caerostris</taxon>
    </lineage>
</organism>
<dbReference type="Proteomes" id="UP001054945">
    <property type="component" value="Unassembled WGS sequence"/>
</dbReference>
<proteinExistence type="predicted"/>
<evidence type="ECO:0000313" key="2">
    <source>
        <dbReference type="Proteomes" id="UP001054945"/>
    </source>
</evidence>